<dbReference type="AlphaFoldDB" id="A0ABD0P9F1"/>
<sequence>VAQNTRMPNILDDIIASVVENKIPATKMARAGLNQDSLAEGEVGQRPEGVKLEESPLADAHAIVPHDWLGNHRLLWLKDHRHQGNQRLFKENWTQEQ</sequence>
<dbReference type="Proteomes" id="UP001529510">
    <property type="component" value="Unassembled WGS sequence"/>
</dbReference>
<protein>
    <submittedName>
        <fullName evidence="1">Uncharacterized protein</fullName>
    </submittedName>
</protein>
<name>A0ABD0P9F1_CIRMR</name>
<reference evidence="1 2" key="1">
    <citation type="submission" date="2024-05" db="EMBL/GenBank/DDBJ databases">
        <title>Genome sequencing and assembly of Indian major carp, Cirrhinus mrigala (Hamilton, 1822).</title>
        <authorList>
            <person name="Mohindra V."/>
            <person name="Chowdhury L.M."/>
            <person name="Lal K."/>
            <person name="Jena J.K."/>
        </authorList>
    </citation>
    <scope>NUCLEOTIDE SEQUENCE [LARGE SCALE GENOMIC DNA]</scope>
    <source>
        <strain evidence="1">CM1030</strain>
        <tissue evidence="1">Blood</tissue>
    </source>
</reference>
<evidence type="ECO:0000313" key="1">
    <source>
        <dbReference type="EMBL" id="KAL0170565.1"/>
    </source>
</evidence>
<feature type="non-terminal residue" evidence="1">
    <location>
        <position position="1"/>
    </location>
</feature>
<proteinExistence type="predicted"/>
<gene>
    <name evidence="1" type="ORF">M9458_035161</name>
</gene>
<accession>A0ABD0P9F1</accession>
<organism evidence="1 2">
    <name type="scientific">Cirrhinus mrigala</name>
    <name type="common">Mrigala</name>
    <dbReference type="NCBI Taxonomy" id="683832"/>
    <lineage>
        <taxon>Eukaryota</taxon>
        <taxon>Metazoa</taxon>
        <taxon>Chordata</taxon>
        <taxon>Craniata</taxon>
        <taxon>Vertebrata</taxon>
        <taxon>Euteleostomi</taxon>
        <taxon>Actinopterygii</taxon>
        <taxon>Neopterygii</taxon>
        <taxon>Teleostei</taxon>
        <taxon>Ostariophysi</taxon>
        <taxon>Cypriniformes</taxon>
        <taxon>Cyprinidae</taxon>
        <taxon>Labeoninae</taxon>
        <taxon>Labeonini</taxon>
        <taxon>Cirrhinus</taxon>
    </lineage>
</organism>
<dbReference type="EMBL" id="JAMKFB020000017">
    <property type="protein sequence ID" value="KAL0170565.1"/>
    <property type="molecule type" value="Genomic_DNA"/>
</dbReference>
<keyword evidence="2" id="KW-1185">Reference proteome</keyword>
<feature type="non-terminal residue" evidence="1">
    <location>
        <position position="97"/>
    </location>
</feature>
<comment type="caution">
    <text evidence="1">The sequence shown here is derived from an EMBL/GenBank/DDBJ whole genome shotgun (WGS) entry which is preliminary data.</text>
</comment>
<evidence type="ECO:0000313" key="2">
    <source>
        <dbReference type="Proteomes" id="UP001529510"/>
    </source>
</evidence>